<sequence length="262" mass="30465">MKLATLTKLRTLDGIPTKQILLLEEKRLHWLRGHGHGLLSKVTGRRLPQELWHITATVLENDRRQCVYHAVVVRRLVNKEGGIAVTMQETCLPLQPSAADTVEAVELYQRQLGDYRHMSFNYVHHVGTGRPWHMQVIAQETGLYRLYRDCQPEDVVRYLLDGSCRFCHEWRAVSQVRAGMEPWLPQPGLPSILDWNPYVACPNCVGLEASREDVDFYEAWYMRMTTRSDAEARAERLNCKLTELGYSRKSWRDFRWDGPTDN</sequence>
<reference evidence="1 2" key="1">
    <citation type="journal article" date="2016" name="Mol. Biol. Evol.">
        <title>Comparative Genomics of Early-Diverging Mushroom-Forming Fungi Provides Insights into the Origins of Lignocellulose Decay Capabilities.</title>
        <authorList>
            <person name="Nagy L.G."/>
            <person name="Riley R."/>
            <person name="Tritt A."/>
            <person name="Adam C."/>
            <person name="Daum C."/>
            <person name="Floudas D."/>
            <person name="Sun H."/>
            <person name="Yadav J.S."/>
            <person name="Pangilinan J."/>
            <person name="Larsson K.H."/>
            <person name="Matsuura K."/>
            <person name="Barry K."/>
            <person name="Labutti K."/>
            <person name="Kuo R."/>
            <person name="Ohm R.A."/>
            <person name="Bhattacharya S.S."/>
            <person name="Shirouzu T."/>
            <person name="Yoshinaga Y."/>
            <person name="Martin F.M."/>
            <person name="Grigoriev I.V."/>
            <person name="Hibbett D.S."/>
        </authorList>
    </citation>
    <scope>NUCLEOTIDE SEQUENCE [LARGE SCALE GENOMIC DNA]</scope>
    <source>
        <strain evidence="1 2">TUFC12733</strain>
    </source>
</reference>
<keyword evidence="2" id="KW-1185">Reference proteome</keyword>
<accession>A0A167ML84</accession>
<proteinExistence type="predicted"/>
<dbReference type="AlphaFoldDB" id="A0A167ML84"/>
<protein>
    <submittedName>
        <fullName evidence="1">Uncharacterized protein</fullName>
    </submittedName>
</protein>
<dbReference type="Proteomes" id="UP000076738">
    <property type="component" value="Unassembled WGS sequence"/>
</dbReference>
<evidence type="ECO:0000313" key="2">
    <source>
        <dbReference type="Proteomes" id="UP000076738"/>
    </source>
</evidence>
<gene>
    <name evidence="1" type="ORF">CALVIDRAFT_536754</name>
</gene>
<dbReference type="EMBL" id="KV417282">
    <property type="protein sequence ID" value="KZO96836.1"/>
    <property type="molecule type" value="Genomic_DNA"/>
</dbReference>
<organism evidence="1 2">
    <name type="scientific">Calocera viscosa (strain TUFC12733)</name>
    <dbReference type="NCBI Taxonomy" id="1330018"/>
    <lineage>
        <taxon>Eukaryota</taxon>
        <taxon>Fungi</taxon>
        <taxon>Dikarya</taxon>
        <taxon>Basidiomycota</taxon>
        <taxon>Agaricomycotina</taxon>
        <taxon>Dacrymycetes</taxon>
        <taxon>Dacrymycetales</taxon>
        <taxon>Dacrymycetaceae</taxon>
        <taxon>Calocera</taxon>
    </lineage>
</organism>
<evidence type="ECO:0000313" key="1">
    <source>
        <dbReference type="EMBL" id="KZO96836.1"/>
    </source>
</evidence>
<name>A0A167ML84_CALVF</name>
<dbReference type="OrthoDB" id="4501419at2759"/>